<evidence type="ECO:0000313" key="17">
    <source>
        <dbReference type="Proteomes" id="UP000002714"/>
    </source>
</evidence>
<dbReference type="STRING" id="326298.Suden_0036"/>
<keyword evidence="11" id="KW-0784">Thiamine biosynthesis</keyword>
<dbReference type="GO" id="GO:0046872">
    <property type="term" value="F:metal ion binding"/>
    <property type="evidence" value="ECO:0007669"/>
    <property type="project" value="UniProtKB-KW"/>
</dbReference>
<dbReference type="SUPFAM" id="SSF47384">
    <property type="entry name" value="Homodimeric domain of signal transducing histidine kinase"/>
    <property type="match status" value="1"/>
</dbReference>
<dbReference type="CDD" id="cd00082">
    <property type="entry name" value="HisKA"/>
    <property type="match status" value="1"/>
</dbReference>
<dbReference type="eggNOG" id="COG0834">
    <property type="taxonomic scope" value="Bacteria"/>
</dbReference>
<keyword evidence="7" id="KW-0597">Phosphoprotein</keyword>
<dbReference type="PANTHER" id="PTHR31528:SF1">
    <property type="entry name" value="4-AMINO-5-HYDROXYMETHYL-2-METHYLPYRIMIDINE PHOSPHATE SYNTHASE THI11-RELATED"/>
    <property type="match status" value="1"/>
</dbReference>
<evidence type="ECO:0000256" key="3">
    <source>
        <dbReference type="ARBA" id="ARBA00004948"/>
    </source>
</evidence>
<dbReference type="eggNOG" id="COG4191">
    <property type="taxonomic scope" value="Bacteria"/>
</dbReference>
<evidence type="ECO:0000256" key="10">
    <source>
        <dbReference type="ARBA" id="ARBA00022898"/>
    </source>
</evidence>
<dbReference type="RefSeq" id="WP_011371672.1">
    <property type="nucleotide sequence ID" value="NC_007575.1"/>
</dbReference>
<protein>
    <recommendedName>
        <fullName evidence="6">histidine kinase</fullName>
        <ecNumber evidence="6">2.7.13.3</ecNumber>
    </recommendedName>
    <alternativeName>
        <fullName evidence="13">Thiamine pyrimidine synthase</fullName>
    </alternativeName>
</protein>
<sequence length="856" mass="99096">MRYVAALLFCISLYASQKPLDKVSIQLQWLDQFQFAGYYMAQEKGFYKEAGLDVEIKKYGVDIDIVEEVLSRKTTYGIGRSSLVWYNSKGKKITLLSATFQSSPMVLLALKSSNIKSIKDFTDKKIMMTIDALESAPIYAMIRSAQVDDKRVNFVNHSLNFEDLIQKKVDLYAGYSSNEPFMLKEREIDFEVFSPLESGFDFYSDILFTSQEEAEKNPERTKNFKDASIRGWEYAFKNIDETVSIIYEKYNPLKKSKDALKFEALELKKLAYINEIPLGTIEKDKIRRILDVYRIMGLVGSNIDIDEFIFNQDEIFYTQKEREFLKEKKELRVCAISRLLPFSDIKEDKFIGICSDVLNLTKEHVKIPYKIIYASSWEENLKNLKNNRCDILPMGTQRLKKESLLVVSPYYNEQLAVVTKKSQNYIVDIKHIFDKKFVAIKGNPFIEELKIKYPMLNISYVKSLQEGFESVEQGDYYGYIDTLISAAYAFKNISNGNLKISGSFDEKIGVGFGFREDDKELHTIFQKVSKEIKSSDVDNIINKWISVNYIKSIKFEYLQEILSALFLITLLFFYRQHLSNKKNKELEALKNELQLKVKEAIADIQKKDIYMLHKSRLAQMGEMISMVAHQWKQPLSSISALQISLLMTIELEEYDLSDEKQREDFLLYFQERLKKIGKQTQALSMIISDFSDFYKPNKQQELIALNNLVLKAYKLLEDNLQAEEIDLCLELGSKNSVLAYKNEFIQVLLNVINNAREQLSQRNRADAQILIKSYDRDDICILEISDNGGGVDESIKDKIFDPYFSTKFDKNGTGLGLHMSKSIIEQHHGGKIYLQNIENGAKFIIELQASEDKDEK</sequence>
<dbReference type="Gene3D" id="1.10.287.130">
    <property type="match status" value="1"/>
</dbReference>
<dbReference type="KEGG" id="tdn:Suden_0036"/>
<comment type="similarity">
    <text evidence="4">Belongs to the NMT1/THI5 family.</text>
</comment>
<dbReference type="SUPFAM" id="SSF55874">
    <property type="entry name" value="ATPase domain of HSP90 chaperone/DNA topoisomerase II/histidine kinase"/>
    <property type="match status" value="1"/>
</dbReference>
<dbReference type="GO" id="GO:0106344">
    <property type="term" value="F:4-amino-5-hydroxymethyl-2-methylpyrimidine phosphate synthase activity from histidine and PLP"/>
    <property type="evidence" value="ECO:0007669"/>
    <property type="project" value="RHEA"/>
</dbReference>
<accession>Q30UL4</accession>
<dbReference type="InterPro" id="IPR005467">
    <property type="entry name" value="His_kinase_dom"/>
</dbReference>
<evidence type="ECO:0000256" key="11">
    <source>
        <dbReference type="ARBA" id="ARBA00022977"/>
    </source>
</evidence>
<comment type="pathway">
    <text evidence="3">Cofactor biosynthesis; thiamine diphosphate biosynthesis.</text>
</comment>
<dbReference type="InterPro" id="IPR027939">
    <property type="entry name" value="NMT1/THI5"/>
</dbReference>
<comment type="function">
    <text evidence="2">Responsible for the formation of the pyrimidine heterocycle in the thiamine biosynthesis pathway. Catalyzes the formation of hydroxymethylpyrimidine phosphate (HMP-P) from histidine and pyridoxal phosphate (PLP). The protein uses PLP and the active site histidine to form HMP-P, generating an inactive enzyme. The enzyme can only undergo a single turnover, which suggests it is a suicide enzyme.</text>
</comment>
<dbReference type="Proteomes" id="UP000002714">
    <property type="component" value="Chromosome"/>
</dbReference>
<dbReference type="PRINTS" id="PR00344">
    <property type="entry name" value="BCTRLSENSOR"/>
</dbReference>
<evidence type="ECO:0000256" key="14">
    <source>
        <dbReference type="ARBA" id="ARBA00048179"/>
    </source>
</evidence>
<keyword evidence="10" id="KW-0663">Pyridoxal phosphate</keyword>
<proteinExistence type="inferred from homology"/>
<dbReference type="eggNOG" id="COG0715">
    <property type="taxonomic scope" value="Bacteria"/>
</dbReference>
<keyword evidence="16" id="KW-0418">Kinase</keyword>
<dbReference type="SMART" id="SM00387">
    <property type="entry name" value="HATPase_c"/>
    <property type="match status" value="1"/>
</dbReference>
<dbReference type="InterPro" id="IPR036890">
    <property type="entry name" value="HATPase_C_sf"/>
</dbReference>
<comment type="subunit">
    <text evidence="5">Homodimer.</text>
</comment>
<dbReference type="PROSITE" id="PS50109">
    <property type="entry name" value="HIS_KIN"/>
    <property type="match status" value="1"/>
</dbReference>
<dbReference type="Pfam" id="PF00497">
    <property type="entry name" value="SBP_bac_3"/>
    <property type="match status" value="1"/>
</dbReference>
<comment type="catalytic activity">
    <reaction evidence="14">
        <text>N(6)-(pyridoxal phosphate)-L-lysyl-[4-amino-5-hydroxymethyl-2-methylpyrimidine phosphate synthase] + L-histidyl-[4-amino-5-hydroxymethyl-2-methylpyrimidine phosphate synthase] + 2 Fe(3+) + 4 H2O = L-lysyl-[4-amino-5-hydroxymethyl-2-methylpyrimidine phosphate synthase] + (2S)-2-amino-5-hydroxy-4-oxopentanoyl-[4-amino-5-hydroxymethyl-2-methylpyrimidine phosphate synthase] + 4-amino-2-methyl-5-(phosphooxymethyl)pyrimidine + 3-oxopropanoate + 2 Fe(2+) + 2 H(+)</text>
        <dbReference type="Rhea" id="RHEA:65756"/>
        <dbReference type="Rhea" id="RHEA-COMP:16892"/>
        <dbReference type="Rhea" id="RHEA-COMP:16893"/>
        <dbReference type="Rhea" id="RHEA-COMP:16894"/>
        <dbReference type="Rhea" id="RHEA-COMP:16895"/>
        <dbReference type="ChEBI" id="CHEBI:15377"/>
        <dbReference type="ChEBI" id="CHEBI:15378"/>
        <dbReference type="ChEBI" id="CHEBI:29033"/>
        <dbReference type="ChEBI" id="CHEBI:29034"/>
        <dbReference type="ChEBI" id="CHEBI:29969"/>
        <dbReference type="ChEBI" id="CHEBI:29979"/>
        <dbReference type="ChEBI" id="CHEBI:33190"/>
        <dbReference type="ChEBI" id="CHEBI:58354"/>
        <dbReference type="ChEBI" id="CHEBI:143915"/>
        <dbReference type="ChEBI" id="CHEBI:157692"/>
    </reaction>
    <physiologicalReaction direction="left-to-right" evidence="14">
        <dbReference type="Rhea" id="RHEA:65757"/>
    </physiologicalReaction>
</comment>
<evidence type="ECO:0000256" key="1">
    <source>
        <dbReference type="ARBA" id="ARBA00000085"/>
    </source>
</evidence>
<dbReference type="Pfam" id="PF02518">
    <property type="entry name" value="HATPase_c"/>
    <property type="match status" value="1"/>
</dbReference>
<dbReference type="EMBL" id="CP000153">
    <property type="protein sequence ID" value="ABB43317.1"/>
    <property type="molecule type" value="Genomic_DNA"/>
</dbReference>
<evidence type="ECO:0000256" key="4">
    <source>
        <dbReference type="ARBA" id="ARBA00009406"/>
    </source>
</evidence>
<dbReference type="Pfam" id="PF09084">
    <property type="entry name" value="NMT1"/>
    <property type="match status" value="1"/>
</dbReference>
<dbReference type="Gene3D" id="3.40.190.10">
    <property type="entry name" value="Periplasmic binding protein-like II"/>
    <property type="match status" value="4"/>
</dbReference>
<evidence type="ECO:0000259" key="15">
    <source>
        <dbReference type="PROSITE" id="PS50109"/>
    </source>
</evidence>
<dbReference type="EC" id="2.7.13.3" evidence="6"/>
<keyword evidence="8 16" id="KW-0808">Transferase</keyword>
<dbReference type="HOGENOM" id="CLU_000445_86_0_7"/>
<keyword evidence="17" id="KW-1185">Reference proteome</keyword>
<dbReference type="InterPro" id="IPR004358">
    <property type="entry name" value="Sig_transdc_His_kin-like_C"/>
</dbReference>
<evidence type="ECO:0000256" key="9">
    <source>
        <dbReference type="ARBA" id="ARBA00022723"/>
    </source>
</evidence>
<keyword evidence="9" id="KW-0479">Metal-binding</keyword>
<dbReference type="InterPro" id="IPR003594">
    <property type="entry name" value="HATPase_dom"/>
</dbReference>
<comment type="catalytic activity">
    <reaction evidence="1">
        <text>ATP + protein L-histidine = ADP + protein N-phospho-L-histidine.</text>
        <dbReference type="EC" id="2.7.13.3"/>
    </reaction>
</comment>
<evidence type="ECO:0000256" key="6">
    <source>
        <dbReference type="ARBA" id="ARBA00012438"/>
    </source>
</evidence>
<dbReference type="Gene3D" id="3.30.565.10">
    <property type="entry name" value="Histidine kinase-like ATPase, C-terminal domain"/>
    <property type="match status" value="1"/>
</dbReference>
<gene>
    <name evidence="16" type="ordered locus">Suden_0036</name>
</gene>
<dbReference type="InterPro" id="IPR001638">
    <property type="entry name" value="Solute-binding_3/MltF_N"/>
</dbReference>
<evidence type="ECO:0000256" key="13">
    <source>
        <dbReference type="ARBA" id="ARBA00033171"/>
    </source>
</evidence>
<dbReference type="GO" id="GO:0000155">
    <property type="term" value="F:phosphorelay sensor kinase activity"/>
    <property type="evidence" value="ECO:0007669"/>
    <property type="project" value="InterPro"/>
</dbReference>
<dbReference type="PANTHER" id="PTHR31528">
    <property type="entry name" value="4-AMINO-5-HYDROXYMETHYL-2-METHYLPYRIMIDINE PHOSPHATE SYNTHASE THI11-RELATED"/>
    <property type="match status" value="1"/>
</dbReference>
<dbReference type="InterPro" id="IPR003661">
    <property type="entry name" value="HisK_dim/P_dom"/>
</dbReference>
<evidence type="ECO:0000256" key="8">
    <source>
        <dbReference type="ARBA" id="ARBA00022679"/>
    </source>
</evidence>
<feature type="domain" description="Histidine kinase" evidence="15">
    <location>
        <begin position="626"/>
        <end position="851"/>
    </location>
</feature>
<evidence type="ECO:0000256" key="2">
    <source>
        <dbReference type="ARBA" id="ARBA00003469"/>
    </source>
</evidence>
<reference evidence="16 17" key="1">
    <citation type="journal article" date="2008" name="Appl. Environ. Microbiol.">
        <title>Genome of the epsilonproteobacterial chemolithoautotroph Sulfurimonas denitrificans.</title>
        <authorList>
            <person name="Sievert S.M."/>
            <person name="Scott K.M."/>
            <person name="Klotz M.G."/>
            <person name="Chain P.S.G."/>
            <person name="Hauser L.J."/>
            <person name="Hemp J."/>
            <person name="Huegler M."/>
            <person name="Land M."/>
            <person name="Lapidus A."/>
            <person name="Larimer F.W."/>
            <person name="Lucas S."/>
            <person name="Malfatti S.A."/>
            <person name="Meyer F."/>
            <person name="Paulsen I.T."/>
            <person name="Ren Q."/>
            <person name="Simon J."/>
            <person name="Bailey K."/>
            <person name="Diaz E."/>
            <person name="Fitzpatrick K.A."/>
            <person name="Glover B."/>
            <person name="Gwatney N."/>
            <person name="Korajkic A."/>
            <person name="Long A."/>
            <person name="Mobberley J.M."/>
            <person name="Pantry S.N."/>
            <person name="Pazder G."/>
            <person name="Peterson S."/>
            <person name="Quintanilla J.D."/>
            <person name="Sprinkle R."/>
            <person name="Stephens J."/>
            <person name="Thomas P."/>
            <person name="Vaughn R."/>
            <person name="Weber M.J."/>
            <person name="Wooten L.L."/>
        </authorList>
    </citation>
    <scope>NUCLEOTIDE SEQUENCE [LARGE SCALE GENOMIC DNA]</scope>
    <source>
        <strain evidence="17">ATCC 33889 / DSM 1251</strain>
    </source>
</reference>
<dbReference type="AlphaFoldDB" id="Q30UL4"/>
<dbReference type="GO" id="GO:0009228">
    <property type="term" value="P:thiamine biosynthetic process"/>
    <property type="evidence" value="ECO:0007669"/>
    <property type="project" value="UniProtKB-KW"/>
</dbReference>
<evidence type="ECO:0000313" key="16">
    <source>
        <dbReference type="EMBL" id="ABB43317.1"/>
    </source>
</evidence>
<evidence type="ECO:0000256" key="7">
    <source>
        <dbReference type="ARBA" id="ARBA00022553"/>
    </source>
</evidence>
<dbReference type="CDD" id="cd13708">
    <property type="entry name" value="PBP2_BvgS_like_1"/>
    <property type="match status" value="1"/>
</dbReference>
<keyword evidence="12" id="KW-0408">Iron</keyword>
<dbReference type="OrthoDB" id="174578at2"/>
<dbReference type="InterPro" id="IPR015168">
    <property type="entry name" value="SsuA/THI5"/>
</dbReference>
<evidence type="ECO:0000256" key="5">
    <source>
        <dbReference type="ARBA" id="ARBA00011738"/>
    </source>
</evidence>
<dbReference type="InterPro" id="IPR036097">
    <property type="entry name" value="HisK_dim/P_sf"/>
</dbReference>
<organism evidence="16 17">
    <name type="scientific">Sulfurimonas denitrificans (strain ATCC 33889 / DSM 1251)</name>
    <name type="common">Thiomicrospira denitrificans (strain ATCC 33889 / DSM 1251)</name>
    <dbReference type="NCBI Taxonomy" id="326298"/>
    <lineage>
        <taxon>Bacteria</taxon>
        <taxon>Pseudomonadati</taxon>
        <taxon>Campylobacterota</taxon>
        <taxon>Epsilonproteobacteria</taxon>
        <taxon>Campylobacterales</taxon>
        <taxon>Sulfurimonadaceae</taxon>
        <taxon>Sulfurimonas</taxon>
    </lineage>
</organism>
<dbReference type="SUPFAM" id="SSF53850">
    <property type="entry name" value="Periplasmic binding protein-like II"/>
    <property type="match status" value="2"/>
</dbReference>
<dbReference type="SMART" id="SM00062">
    <property type="entry name" value="PBPb"/>
    <property type="match status" value="1"/>
</dbReference>
<name>Q30UL4_SULDN</name>
<evidence type="ECO:0000256" key="12">
    <source>
        <dbReference type="ARBA" id="ARBA00023004"/>
    </source>
</evidence>